<dbReference type="InterPro" id="IPR025588">
    <property type="entry name" value="YcxB-like_C"/>
</dbReference>
<accession>A0A921LDJ6</accession>
<evidence type="ECO:0000313" key="3">
    <source>
        <dbReference type="EMBL" id="HJF93594.1"/>
    </source>
</evidence>
<organism evidence="3 4">
    <name type="scientific">Lachnoclostridium phocaeense</name>
    <dbReference type="NCBI Taxonomy" id="1871021"/>
    <lineage>
        <taxon>Bacteria</taxon>
        <taxon>Bacillati</taxon>
        <taxon>Bacillota</taxon>
        <taxon>Clostridia</taxon>
        <taxon>Lachnospirales</taxon>
        <taxon>Lachnospiraceae</taxon>
    </lineage>
</organism>
<feature type="transmembrane region" description="Helical" evidence="1">
    <location>
        <begin position="27"/>
        <end position="50"/>
    </location>
</feature>
<comment type="caution">
    <text evidence="3">The sequence shown here is derived from an EMBL/GenBank/DDBJ whole genome shotgun (WGS) entry which is preliminary data.</text>
</comment>
<dbReference type="Proteomes" id="UP000769156">
    <property type="component" value="Unassembled WGS sequence"/>
</dbReference>
<dbReference type="Pfam" id="PF14317">
    <property type="entry name" value="YcxB"/>
    <property type="match status" value="1"/>
</dbReference>
<feature type="transmembrane region" description="Helical" evidence="1">
    <location>
        <begin position="56"/>
        <end position="77"/>
    </location>
</feature>
<reference evidence="3" key="1">
    <citation type="journal article" date="2021" name="PeerJ">
        <title>Extensive microbial diversity within the chicken gut microbiome revealed by metagenomics and culture.</title>
        <authorList>
            <person name="Gilroy R."/>
            <person name="Ravi A."/>
            <person name="Getino M."/>
            <person name="Pursley I."/>
            <person name="Horton D.L."/>
            <person name="Alikhan N.F."/>
            <person name="Baker D."/>
            <person name="Gharbi K."/>
            <person name="Hall N."/>
            <person name="Watson M."/>
            <person name="Adriaenssens E.M."/>
            <person name="Foster-Nyarko E."/>
            <person name="Jarju S."/>
            <person name="Secka A."/>
            <person name="Antonio M."/>
            <person name="Oren A."/>
            <person name="Chaudhuri R.R."/>
            <person name="La Ragione R."/>
            <person name="Hildebrand F."/>
            <person name="Pallen M.J."/>
        </authorList>
    </citation>
    <scope>NUCLEOTIDE SEQUENCE</scope>
    <source>
        <strain evidence="3">ChiSjej5B23-16112</strain>
    </source>
</reference>
<reference evidence="3" key="2">
    <citation type="submission" date="2021-09" db="EMBL/GenBank/DDBJ databases">
        <authorList>
            <person name="Gilroy R."/>
        </authorList>
    </citation>
    <scope>NUCLEOTIDE SEQUENCE</scope>
    <source>
        <strain evidence="3">ChiSjej5B23-16112</strain>
    </source>
</reference>
<evidence type="ECO:0000259" key="2">
    <source>
        <dbReference type="Pfam" id="PF14317"/>
    </source>
</evidence>
<keyword evidence="1" id="KW-0472">Membrane</keyword>
<protein>
    <submittedName>
        <fullName evidence="3">YcxB family protein</fullName>
    </submittedName>
</protein>
<evidence type="ECO:0000313" key="4">
    <source>
        <dbReference type="Proteomes" id="UP000769156"/>
    </source>
</evidence>
<gene>
    <name evidence="3" type="ORF">K8V82_02245</name>
</gene>
<keyword evidence="1" id="KW-1133">Transmembrane helix</keyword>
<dbReference type="EMBL" id="DYVY01000040">
    <property type="protein sequence ID" value="HJF93594.1"/>
    <property type="molecule type" value="Genomic_DNA"/>
</dbReference>
<keyword evidence="1" id="KW-0812">Transmembrane</keyword>
<sequence>MKEEKKEIKVRITLDADAISEFMLYQIYTGVPGVAVLVLGALNAGLTVAFAVRGQWLMTVIFAVFALLLLLGFPAVIKNRVSTLQGKKKFIKPVEYIFDQKGIQTVAADKEKTVAWENMRKAVSRKHILILYDDKKHAMVLPVAQLGEEYEAVVDMISAHIPPAGVHIRKRQDRR</sequence>
<evidence type="ECO:0000256" key="1">
    <source>
        <dbReference type="SAM" id="Phobius"/>
    </source>
</evidence>
<feature type="domain" description="YcxB-like C-terminal" evidence="2">
    <location>
        <begin position="98"/>
        <end position="156"/>
    </location>
</feature>
<name>A0A921LDJ6_9FIRM</name>
<dbReference type="AlphaFoldDB" id="A0A921LDJ6"/>
<proteinExistence type="predicted"/>